<sequence>MAQEEHIILVPPDLRQHLATAGGGLRIQADDCDSWQVPTTEEDRWLLEYLSDQTSSSRISSPSAGIRVGFNTVGVWIHESHLKRYFGMTKSSASIILLNAMPEAVREFSSAETADAADGLLGKLAAAMPQISDEVRQQFLHATFAKADINGNGTLSRPEMGAMMRKVLITMSAKDVSQMMDEADADGNNQICYAEFIEWMQASAPEEVKGAMKRSLSTGADVVKAAFRLWDANGDGSVNRKEMTTLMAKVAPRTTAKQVELLLDLIDTDDDSKIDYDEFTDFLFHRK</sequence>
<evidence type="ECO:0000313" key="5">
    <source>
        <dbReference type="Proteomes" id="UP000654075"/>
    </source>
</evidence>
<name>A0A813HIU0_POLGL</name>
<evidence type="ECO:0000256" key="2">
    <source>
        <dbReference type="ARBA" id="ARBA00022837"/>
    </source>
</evidence>
<dbReference type="InterPro" id="IPR011992">
    <property type="entry name" value="EF-hand-dom_pair"/>
</dbReference>
<dbReference type="InterPro" id="IPR050145">
    <property type="entry name" value="Centrin_CML-like"/>
</dbReference>
<gene>
    <name evidence="4" type="ORF">PGLA1383_LOCUS53177</name>
</gene>
<dbReference type="InterPro" id="IPR018247">
    <property type="entry name" value="EF_Hand_1_Ca_BS"/>
</dbReference>
<dbReference type="EMBL" id="CAJNNV010031793">
    <property type="protein sequence ID" value="CAE8637879.1"/>
    <property type="molecule type" value="Genomic_DNA"/>
</dbReference>
<feature type="domain" description="EF-hand" evidence="3">
    <location>
        <begin position="171"/>
        <end position="206"/>
    </location>
</feature>
<evidence type="ECO:0000259" key="3">
    <source>
        <dbReference type="PROSITE" id="PS50222"/>
    </source>
</evidence>
<dbReference type="PROSITE" id="PS50222">
    <property type="entry name" value="EF_HAND_2"/>
    <property type="match status" value="4"/>
</dbReference>
<feature type="domain" description="EF-hand" evidence="3">
    <location>
        <begin position="218"/>
        <end position="253"/>
    </location>
</feature>
<organism evidence="4 5">
    <name type="scientific">Polarella glacialis</name>
    <name type="common">Dinoflagellate</name>
    <dbReference type="NCBI Taxonomy" id="89957"/>
    <lineage>
        <taxon>Eukaryota</taxon>
        <taxon>Sar</taxon>
        <taxon>Alveolata</taxon>
        <taxon>Dinophyceae</taxon>
        <taxon>Suessiales</taxon>
        <taxon>Suessiaceae</taxon>
        <taxon>Polarella</taxon>
    </lineage>
</organism>
<keyword evidence="1" id="KW-0677">Repeat</keyword>
<reference evidence="4" key="1">
    <citation type="submission" date="2021-02" db="EMBL/GenBank/DDBJ databases">
        <authorList>
            <person name="Dougan E. K."/>
            <person name="Rhodes N."/>
            <person name="Thang M."/>
            <person name="Chan C."/>
        </authorList>
    </citation>
    <scope>NUCLEOTIDE SEQUENCE</scope>
</reference>
<proteinExistence type="predicted"/>
<dbReference type="SMART" id="SM00054">
    <property type="entry name" value="EFh"/>
    <property type="match status" value="4"/>
</dbReference>
<accession>A0A813HIU0</accession>
<dbReference type="PANTHER" id="PTHR23050">
    <property type="entry name" value="CALCIUM BINDING PROTEIN"/>
    <property type="match status" value="1"/>
</dbReference>
<keyword evidence="5" id="KW-1185">Reference proteome</keyword>
<protein>
    <recommendedName>
        <fullName evidence="3">EF-hand domain-containing protein</fullName>
    </recommendedName>
</protein>
<dbReference type="InterPro" id="IPR002048">
    <property type="entry name" value="EF_hand_dom"/>
</dbReference>
<dbReference type="Gene3D" id="1.10.238.10">
    <property type="entry name" value="EF-hand"/>
    <property type="match status" value="2"/>
</dbReference>
<dbReference type="AlphaFoldDB" id="A0A813HIU0"/>
<dbReference type="CDD" id="cd00051">
    <property type="entry name" value="EFh"/>
    <property type="match status" value="1"/>
</dbReference>
<evidence type="ECO:0000313" key="4">
    <source>
        <dbReference type="EMBL" id="CAE8637879.1"/>
    </source>
</evidence>
<feature type="domain" description="EF-hand" evidence="3">
    <location>
        <begin position="135"/>
        <end position="170"/>
    </location>
</feature>
<dbReference type="SUPFAM" id="SSF47473">
    <property type="entry name" value="EF-hand"/>
    <property type="match status" value="1"/>
</dbReference>
<comment type="caution">
    <text evidence="4">The sequence shown here is derived from an EMBL/GenBank/DDBJ whole genome shotgun (WGS) entry which is preliminary data.</text>
</comment>
<dbReference type="FunFam" id="1.10.238.10:FF:000003">
    <property type="entry name" value="Calmodulin A"/>
    <property type="match status" value="1"/>
</dbReference>
<dbReference type="OrthoDB" id="433243at2759"/>
<dbReference type="Proteomes" id="UP000654075">
    <property type="component" value="Unassembled WGS sequence"/>
</dbReference>
<feature type="domain" description="EF-hand" evidence="3">
    <location>
        <begin position="254"/>
        <end position="287"/>
    </location>
</feature>
<keyword evidence="2" id="KW-0106">Calcium</keyword>
<evidence type="ECO:0000256" key="1">
    <source>
        <dbReference type="ARBA" id="ARBA00022737"/>
    </source>
</evidence>
<dbReference type="PROSITE" id="PS00018">
    <property type="entry name" value="EF_HAND_1"/>
    <property type="match status" value="3"/>
</dbReference>
<dbReference type="GO" id="GO:0005509">
    <property type="term" value="F:calcium ion binding"/>
    <property type="evidence" value="ECO:0007669"/>
    <property type="project" value="InterPro"/>
</dbReference>
<dbReference type="Pfam" id="PF13499">
    <property type="entry name" value="EF-hand_7"/>
    <property type="match status" value="2"/>
</dbReference>